<dbReference type="SUPFAM" id="SSF55073">
    <property type="entry name" value="Nucleotide cyclase"/>
    <property type="match status" value="1"/>
</dbReference>
<dbReference type="SUPFAM" id="SSF55785">
    <property type="entry name" value="PYP-like sensor domain (PAS domain)"/>
    <property type="match status" value="2"/>
</dbReference>
<dbReference type="PROSITE" id="PS50113">
    <property type="entry name" value="PAC"/>
    <property type="match status" value="1"/>
</dbReference>
<dbReference type="EC" id="2.7.7.65" evidence="4"/>
<protein>
    <submittedName>
        <fullName evidence="4">Diguanylate cyclase domain-containing protein</fullName>
        <ecNumber evidence="4">2.7.7.65</ecNumber>
    </submittedName>
</protein>
<feature type="domain" description="GGDEF" evidence="3">
    <location>
        <begin position="329"/>
        <end position="476"/>
    </location>
</feature>
<dbReference type="EMBL" id="JBHSCX010000020">
    <property type="protein sequence ID" value="MFC4363720.1"/>
    <property type="molecule type" value="Genomic_DNA"/>
</dbReference>
<dbReference type="InterPro" id="IPR029787">
    <property type="entry name" value="Nucleotide_cyclase"/>
</dbReference>
<dbReference type="InterPro" id="IPR052163">
    <property type="entry name" value="DGC-Regulatory_Protein"/>
</dbReference>
<reference evidence="5" key="1">
    <citation type="journal article" date="2019" name="Int. J. Syst. Evol. Microbiol.">
        <title>The Global Catalogue of Microorganisms (GCM) 10K type strain sequencing project: providing services to taxonomists for standard genome sequencing and annotation.</title>
        <authorList>
            <consortium name="The Broad Institute Genomics Platform"/>
            <consortium name="The Broad Institute Genome Sequencing Center for Infectious Disease"/>
            <person name="Wu L."/>
            <person name="Ma J."/>
        </authorList>
    </citation>
    <scope>NUCLEOTIDE SEQUENCE [LARGE SCALE GENOMIC DNA]</scope>
    <source>
        <strain evidence="5">CECT 8570</strain>
    </source>
</reference>
<dbReference type="InterPro" id="IPR000014">
    <property type="entry name" value="PAS"/>
</dbReference>
<evidence type="ECO:0000313" key="4">
    <source>
        <dbReference type="EMBL" id="MFC4363720.1"/>
    </source>
</evidence>
<dbReference type="RefSeq" id="WP_290261699.1">
    <property type="nucleotide sequence ID" value="NZ_JAUFQG010000004.1"/>
</dbReference>
<keyword evidence="5" id="KW-1185">Reference proteome</keyword>
<dbReference type="InterPro" id="IPR035965">
    <property type="entry name" value="PAS-like_dom_sf"/>
</dbReference>
<dbReference type="NCBIfam" id="TIGR00254">
    <property type="entry name" value="GGDEF"/>
    <property type="match status" value="1"/>
</dbReference>
<dbReference type="PANTHER" id="PTHR46663">
    <property type="entry name" value="DIGUANYLATE CYCLASE DGCT-RELATED"/>
    <property type="match status" value="1"/>
</dbReference>
<dbReference type="Pfam" id="PF00990">
    <property type="entry name" value="GGDEF"/>
    <property type="match status" value="1"/>
</dbReference>
<name>A0ABV8V933_9GAMM</name>
<dbReference type="GO" id="GO:0052621">
    <property type="term" value="F:diguanylate cyclase activity"/>
    <property type="evidence" value="ECO:0007669"/>
    <property type="project" value="UniProtKB-EC"/>
</dbReference>
<evidence type="ECO:0000259" key="2">
    <source>
        <dbReference type="PROSITE" id="PS50113"/>
    </source>
</evidence>
<dbReference type="PROSITE" id="PS50112">
    <property type="entry name" value="PAS"/>
    <property type="match status" value="1"/>
</dbReference>
<sequence length="478" mass="53451">MSKRIIGSGIVMVDKQGNSDISSDQEGLGSSHHGFKGEALARTQAELNNALSGLSDILYQTDEAGTIMMVSGACEAVLGYQIAEIIGRPMASFYCDQDERSRLLNDMLNDGVRDREIIAALRHKQGHEVWVATNVHLVFDAQGKFLGSQGIARDYSERKRQQQMLEASELQYRTLYEMTSDAVMLLDDTGFFDCNMATVNLFGCASIAEFCTKHPADLSPEYQPDNSLSTELSMQRIEHAMVQGSNRFEWLHKRADNNETFHADVQLNSMNVNGRVIIQAVVRDISRLKEEEEKAQQLAFYDPLTGLANRRLMDIKLDQALAECKRNKCWGALIFMDLDYFKKLNDEHGHAAGDHLLVQVAERLKHQLREVDTLVRYGGDEYIVILSQIGETAKQANAQAMLVAEKLRAEMANPFFIQTSERKSDAEVIEFESGASFGVQLFGGDQLDPSTILNLADHAMYQAKRAGRNYVSFGVQGK</sequence>
<evidence type="ECO:0000313" key="5">
    <source>
        <dbReference type="Proteomes" id="UP001595840"/>
    </source>
</evidence>
<dbReference type="Pfam" id="PF13426">
    <property type="entry name" value="PAS_9"/>
    <property type="match status" value="2"/>
</dbReference>
<dbReference type="PANTHER" id="PTHR46663:SF2">
    <property type="entry name" value="GGDEF DOMAIN-CONTAINING PROTEIN"/>
    <property type="match status" value="1"/>
</dbReference>
<dbReference type="CDD" id="cd00130">
    <property type="entry name" value="PAS"/>
    <property type="match status" value="1"/>
</dbReference>
<dbReference type="Gene3D" id="3.30.450.20">
    <property type="entry name" value="PAS domain"/>
    <property type="match status" value="2"/>
</dbReference>
<dbReference type="InterPro" id="IPR000160">
    <property type="entry name" value="GGDEF_dom"/>
</dbReference>
<feature type="domain" description="PAS" evidence="1">
    <location>
        <begin position="43"/>
        <end position="115"/>
    </location>
</feature>
<dbReference type="SMART" id="SM00086">
    <property type="entry name" value="PAC"/>
    <property type="match status" value="2"/>
</dbReference>
<dbReference type="CDD" id="cd01949">
    <property type="entry name" value="GGDEF"/>
    <property type="match status" value="1"/>
</dbReference>
<dbReference type="SMART" id="SM00267">
    <property type="entry name" value="GGDEF"/>
    <property type="match status" value="1"/>
</dbReference>
<dbReference type="Gene3D" id="3.30.70.270">
    <property type="match status" value="1"/>
</dbReference>
<dbReference type="PROSITE" id="PS50887">
    <property type="entry name" value="GGDEF"/>
    <property type="match status" value="1"/>
</dbReference>
<keyword evidence="4" id="KW-0808">Transferase</keyword>
<dbReference type="NCBIfam" id="TIGR00229">
    <property type="entry name" value="sensory_box"/>
    <property type="match status" value="2"/>
</dbReference>
<dbReference type="InterPro" id="IPR001610">
    <property type="entry name" value="PAC"/>
</dbReference>
<comment type="caution">
    <text evidence="4">The sequence shown here is derived from an EMBL/GenBank/DDBJ whole genome shotgun (WGS) entry which is preliminary data.</text>
</comment>
<organism evidence="4 5">
    <name type="scientific">Simiduia curdlanivorans</name>
    <dbReference type="NCBI Taxonomy" id="1492769"/>
    <lineage>
        <taxon>Bacteria</taxon>
        <taxon>Pseudomonadati</taxon>
        <taxon>Pseudomonadota</taxon>
        <taxon>Gammaproteobacteria</taxon>
        <taxon>Cellvibrionales</taxon>
        <taxon>Cellvibrionaceae</taxon>
        <taxon>Simiduia</taxon>
    </lineage>
</organism>
<accession>A0ABV8V933</accession>
<dbReference type="InterPro" id="IPR043128">
    <property type="entry name" value="Rev_trsase/Diguanyl_cyclase"/>
</dbReference>
<keyword evidence="4" id="KW-0548">Nucleotidyltransferase</keyword>
<evidence type="ECO:0000259" key="1">
    <source>
        <dbReference type="PROSITE" id="PS50112"/>
    </source>
</evidence>
<proteinExistence type="predicted"/>
<dbReference type="SMART" id="SM00091">
    <property type="entry name" value="PAS"/>
    <property type="match status" value="2"/>
</dbReference>
<dbReference type="Proteomes" id="UP001595840">
    <property type="component" value="Unassembled WGS sequence"/>
</dbReference>
<gene>
    <name evidence="4" type="ORF">ACFOX3_15500</name>
</gene>
<dbReference type="InterPro" id="IPR000700">
    <property type="entry name" value="PAS-assoc_C"/>
</dbReference>
<evidence type="ECO:0000259" key="3">
    <source>
        <dbReference type="PROSITE" id="PS50887"/>
    </source>
</evidence>
<feature type="domain" description="PAC" evidence="2">
    <location>
        <begin position="115"/>
        <end position="167"/>
    </location>
</feature>